<dbReference type="SUPFAM" id="SSF55550">
    <property type="entry name" value="SH2 domain"/>
    <property type="match status" value="1"/>
</dbReference>
<dbReference type="InterPro" id="IPR001245">
    <property type="entry name" value="Ser-Thr/Tyr_kinase_cat_dom"/>
</dbReference>
<comment type="caution">
    <text evidence="12">The sequence shown here is derived from an EMBL/GenBank/DDBJ whole genome shotgun (WGS) entry which is preliminary data.</text>
</comment>
<organism evidence="12 13">
    <name type="scientific">Cherax quadricarinatus</name>
    <name type="common">Australian red claw crayfish</name>
    <dbReference type="NCBI Taxonomy" id="27406"/>
    <lineage>
        <taxon>Eukaryota</taxon>
        <taxon>Metazoa</taxon>
        <taxon>Ecdysozoa</taxon>
        <taxon>Arthropoda</taxon>
        <taxon>Crustacea</taxon>
        <taxon>Multicrustacea</taxon>
        <taxon>Malacostraca</taxon>
        <taxon>Eumalacostraca</taxon>
        <taxon>Eucarida</taxon>
        <taxon>Decapoda</taxon>
        <taxon>Pleocyemata</taxon>
        <taxon>Astacidea</taxon>
        <taxon>Parastacoidea</taxon>
        <taxon>Parastacidae</taxon>
        <taxon>Cherax</taxon>
    </lineage>
</organism>
<sequence>METPIDLAKRMGHKQCYNLLVHHHPPIPRYRLRDYFHGSIDRYLAQERILSAPSTADGHFLLRQSTRKQDVYVLTLLCREQVYNYEVSGESELFCIDDGPYFASLESMIDHYVRFMDGLPCRLVTPVLPPRPFSEDGIPIGHLPIISSFKEVVYRDGSDGNPSYSEQLPLLSAASQDDLKTLPSLTLETPSLQNPDIVITKSLSRQSQDLLDLYESKQDFEGALKNSCKNHQPKVPSRDTLKLDLQSLTISSTTDTTNFCGSSPTMDGNRTDEIFGEIDINHLSIGQCLGNGEFGSVLKGIWLSPSGDKIDVAVKTLHNDDKVNKKNFLKEAEVMMNLNHLYIVKLVGICHGPPVAMVQELMAMGSLLDFLLEHEKEISVDFHLKLWAAQIAEGMMYLEQKHFVHRDLAARNILLSSMTLAKISDFGLSRALGVNKDYYTASDGGKWPLKCFF</sequence>
<keyword evidence="3 9" id="KW-0418">Kinase</keyword>
<dbReference type="SMART" id="SM00252">
    <property type="entry name" value="SH2"/>
    <property type="match status" value="1"/>
</dbReference>
<dbReference type="PROSITE" id="PS50011">
    <property type="entry name" value="PROTEIN_KINASE_DOM"/>
    <property type="match status" value="1"/>
</dbReference>
<dbReference type="InterPro" id="IPR036860">
    <property type="entry name" value="SH2_dom_sf"/>
</dbReference>
<dbReference type="Pfam" id="PF07714">
    <property type="entry name" value="PK_Tyr_Ser-Thr"/>
    <property type="match status" value="1"/>
</dbReference>
<keyword evidence="4 8" id="KW-0067">ATP-binding</keyword>
<evidence type="ECO:0000256" key="7">
    <source>
        <dbReference type="PROSITE-ProRule" id="PRU00191"/>
    </source>
</evidence>
<evidence type="ECO:0000259" key="11">
    <source>
        <dbReference type="PROSITE" id="PS50011"/>
    </source>
</evidence>
<dbReference type="PROSITE" id="PS50001">
    <property type="entry name" value="SH2"/>
    <property type="match status" value="1"/>
</dbReference>
<dbReference type="InterPro" id="IPR011009">
    <property type="entry name" value="Kinase-like_dom_sf"/>
</dbReference>
<name>A0AAW0W256_CHEQU</name>
<dbReference type="Pfam" id="PF00017">
    <property type="entry name" value="SH2"/>
    <property type="match status" value="1"/>
</dbReference>
<evidence type="ECO:0000259" key="10">
    <source>
        <dbReference type="PROSITE" id="PS50001"/>
    </source>
</evidence>
<evidence type="ECO:0000256" key="8">
    <source>
        <dbReference type="PROSITE-ProRule" id="PRU10141"/>
    </source>
</evidence>
<dbReference type="GO" id="GO:0002009">
    <property type="term" value="P:morphogenesis of an epithelium"/>
    <property type="evidence" value="ECO:0007669"/>
    <property type="project" value="UniProtKB-ARBA"/>
</dbReference>
<keyword evidence="1 9" id="KW-0808">Transferase</keyword>
<dbReference type="SMART" id="SM00219">
    <property type="entry name" value="TyrKc"/>
    <property type="match status" value="1"/>
</dbReference>
<comment type="similarity">
    <text evidence="9">Belongs to the protein kinase superfamily. Tyr protein kinase family.</text>
</comment>
<comment type="catalytic activity">
    <reaction evidence="6 9">
        <text>L-tyrosyl-[protein] + ATP = O-phospho-L-tyrosyl-[protein] + ADP + H(+)</text>
        <dbReference type="Rhea" id="RHEA:10596"/>
        <dbReference type="Rhea" id="RHEA-COMP:10136"/>
        <dbReference type="Rhea" id="RHEA-COMP:20101"/>
        <dbReference type="ChEBI" id="CHEBI:15378"/>
        <dbReference type="ChEBI" id="CHEBI:30616"/>
        <dbReference type="ChEBI" id="CHEBI:46858"/>
        <dbReference type="ChEBI" id="CHEBI:61978"/>
        <dbReference type="ChEBI" id="CHEBI:456216"/>
        <dbReference type="EC" id="2.7.10.2"/>
    </reaction>
</comment>
<keyword evidence="2 8" id="KW-0547">Nucleotide-binding</keyword>
<dbReference type="Gene3D" id="3.30.200.20">
    <property type="entry name" value="Phosphorylase Kinase, domain 1"/>
    <property type="match status" value="1"/>
</dbReference>
<evidence type="ECO:0000256" key="9">
    <source>
        <dbReference type="RuleBase" id="RU362096"/>
    </source>
</evidence>
<dbReference type="InterPro" id="IPR020635">
    <property type="entry name" value="Tyr_kinase_cat_dom"/>
</dbReference>
<evidence type="ECO:0000256" key="6">
    <source>
        <dbReference type="ARBA" id="ARBA00051245"/>
    </source>
</evidence>
<feature type="domain" description="SH2" evidence="10">
    <location>
        <begin position="35"/>
        <end position="127"/>
    </location>
</feature>
<keyword evidence="7" id="KW-0727">SH2 domain</keyword>
<gene>
    <name evidence="12" type="ORF">OTU49_011493</name>
</gene>
<protein>
    <recommendedName>
        <fullName evidence="9">Tyrosine-protein kinase</fullName>
        <ecNumber evidence="9">2.7.10.2</ecNumber>
    </recommendedName>
</protein>
<reference evidence="12 13" key="1">
    <citation type="journal article" date="2024" name="BMC Genomics">
        <title>Genome assembly of redclaw crayfish (Cherax quadricarinatus) provides insights into its immune adaptation and hypoxia tolerance.</title>
        <authorList>
            <person name="Liu Z."/>
            <person name="Zheng J."/>
            <person name="Li H."/>
            <person name="Fang K."/>
            <person name="Wang S."/>
            <person name="He J."/>
            <person name="Zhou D."/>
            <person name="Weng S."/>
            <person name="Chi M."/>
            <person name="Gu Z."/>
            <person name="He J."/>
            <person name="Li F."/>
            <person name="Wang M."/>
        </authorList>
    </citation>
    <scope>NUCLEOTIDE SEQUENCE [LARGE SCALE GENOMIC DNA]</scope>
    <source>
        <strain evidence="12">ZL_2023a</strain>
    </source>
</reference>
<feature type="domain" description="Protein kinase" evidence="11">
    <location>
        <begin position="283"/>
        <end position="453"/>
    </location>
</feature>
<evidence type="ECO:0000256" key="1">
    <source>
        <dbReference type="ARBA" id="ARBA00022679"/>
    </source>
</evidence>
<dbReference type="SUPFAM" id="SSF56112">
    <property type="entry name" value="Protein kinase-like (PK-like)"/>
    <property type="match status" value="1"/>
</dbReference>
<dbReference type="InterPro" id="IPR017441">
    <property type="entry name" value="Protein_kinase_ATP_BS"/>
</dbReference>
<keyword evidence="13" id="KW-1185">Reference proteome</keyword>
<evidence type="ECO:0000256" key="5">
    <source>
        <dbReference type="ARBA" id="ARBA00023137"/>
    </source>
</evidence>
<dbReference type="InterPro" id="IPR000719">
    <property type="entry name" value="Prot_kinase_dom"/>
</dbReference>
<feature type="binding site" evidence="8">
    <location>
        <position position="315"/>
    </location>
    <ligand>
        <name>ATP</name>
        <dbReference type="ChEBI" id="CHEBI:30616"/>
    </ligand>
</feature>
<dbReference type="InterPro" id="IPR000980">
    <property type="entry name" value="SH2"/>
</dbReference>
<evidence type="ECO:0000313" key="12">
    <source>
        <dbReference type="EMBL" id="KAK8723688.1"/>
    </source>
</evidence>
<dbReference type="PROSITE" id="PS00109">
    <property type="entry name" value="PROTEIN_KINASE_TYR"/>
    <property type="match status" value="1"/>
</dbReference>
<dbReference type="InterPro" id="IPR008266">
    <property type="entry name" value="Tyr_kinase_AS"/>
</dbReference>
<evidence type="ECO:0000256" key="2">
    <source>
        <dbReference type="ARBA" id="ARBA00022741"/>
    </source>
</evidence>
<evidence type="ECO:0000256" key="3">
    <source>
        <dbReference type="ARBA" id="ARBA00022777"/>
    </source>
</evidence>
<dbReference type="PANTHER" id="PTHR24418">
    <property type="entry name" value="TYROSINE-PROTEIN KINASE"/>
    <property type="match status" value="1"/>
</dbReference>
<dbReference type="EC" id="2.7.10.2" evidence="9"/>
<dbReference type="Proteomes" id="UP001445076">
    <property type="component" value="Unassembled WGS sequence"/>
</dbReference>
<proteinExistence type="inferred from homology"/>
<evidence type="ECO:0000256" key="4">
    <source>
        <dbReference type="ARBA" id="ARBA00022840"/>
    </source>
</evidence>
<dbReference type="GO" id="GO:0005524">
    <property type="term" value="F:ATP binding"/>
    <property type="evidence" value="ECO:0007669"/>
    <property type="project" value="UniProtKB-UniRule"/>
</dbReference>
<dbReference type="AlphaFoldDB" id="A0AAW0W256"/>
<keyword evidence="5 9" id="KW-0829">Tyrosine-protein kinase</keyword>
<dbReference type="GO" id="GO:0004715">
    <property type="term" value="F:non-membrane spanning protein tyrosine kinase activity"/>
    <property type="evidence" value="ECO:0007669"/>
    <property type="project" value="UniProtKB-EC"/>
</dbReference>
<dbReference type="PROSITE" id="PS00107">
    <property type="entry name" value="PROTEIN_KINASE_ATP"/>
    <property type="match status" value="1"/>
</dbReference>
<evidence type="ECO:0000313" key="13">
    <source>
        <dbReference type="Proteomes" id="UP001445076"/>
    </source>
</evidence>
<dbReference type="InterPro" id="IPR050198">
    <property type="entry name" value="Non-receptor_tyrosine_kinases"/>
</dbReference>
<dbReference type="Gene3D" id="1.10.510.10">
    <property type="entry name" value="Transferase(Phosphotransferase) domain 1"/>
    <property type="match status" value="1"/>
</dbReference>
<dbReference type="Gene3D" id="3.30.505.10">
    <property type="entry name" value="SH2 domain"/>
    <property type="match status" value="1"/>
</dbReference>
<dbReference type="EMBL" id="JARKIK010000088">
    <property type="protein sequence ID" value="KAK8723688.1"/>
    <property type="molecule type" value="Genomic_DNA"/>
</dbReference>
<accession>A0AAW0W256</accession>